<reference evidence="14" key="1">
    <citation type="submission" date="2011-08" db="EMBL/GenBank/DDBJ databases">
        <authorList>
            <person name="Rombauts S."/>
        </authorList>
    </citation>
    <scope>NUCLEOTIDE SEQUENCE</scope>
    <source>
        <strain evidence="14">London</strain>
    </source>
</reference>
<dbReference type="GO" id="GO:0003723">
    <property type="term" value="F:RNA binding"/>
    <property type="evidence" value="ECO:0007669"/>
    <property type="project" value="UniProtKB-KW"/>
</dbReference>
<comment type="similarity">
    <text evidence="2">Belongs to the methyltransferase superfamily. HEN1 family.</text>
</comment>
<keyword evidence="8" id="KW-0460">Magnesium</keyword>
<sequence length="206" mass="24187">MYFPPVFLSSSFIAKLDSAPSLSRFSNLSLYGHLRVQWSISQYRHLTTFLFKRFISSFSGSSSLFVMNCMKTSSQQTVFAGQLYFRYLQARIKTITTPNFEFNVVFGNKELTFRHYDHKFEWTRSQFAEWCEKVLSRFCLLNYRFRISNCIFRLNSSNGLMVNGLHLVISDYVLFLNVTAILLFQKIDLQSNILQYPFTLIKQTVS</sequence>
<evidence type="ECO:0000256" key="9">
    <source>
        <dbReference type="ARBA" id="ARBA00022884"/>
    </source>
</evidence>
<evidence type="ECO:0000256" key="4">
    <source>
        <dbReference type="ARBA" id="ARBA00022603"/>
    </source>
</evidence>
<keyword evidence="14" id="KW-1185">Reference proteome</keyword>
<dbReference type="GO" id="GO:0034587">
    <property type="term" value="P:piRNA processing"/>
    <property type="evidence" value="ECO:0007669"/>
    <property type="project" value="TreeGrafter"/>
</dbReference>
<keyword evidence="4" id="KW-0489">Methyltransferase</keyword>
<evidence type="ECO:0000256" key="3">
    <source>
        <dbReference type="ARBA" id="ARBA00021330"/>
    </source>
</evidence>
<dbReference type="EC" id="2.1.1.386" evidence="11"/>
<dbReference type="AlphaFoldDB" id="T1KRW4"/>
<keyword evidence="5" id="KW-0808">Transferase</keyword>
<dbReference type="GO" id="GO:0090486">
    <property type="term" value="F:small RNA 2'-O-methyltransferase activity"/>
    <property type="evidence" value="ECO:0007669"/>
    <property type="project" value="UniProtKB-EC"/>
</dbReference>
<dbReference type="PANTHER" id="PTHR21404:SF3">
    <property type="entry name" value="SMALL RNA 2'-O-METHYLTRANSFERASE"/>
    <property type="match status" value="1"/>
</dbReference>
<dbReference type="EnsemblMetazoa" id="tetur19g00940.1">
    <property type="protein sequence ID" value="tetur19g00940.1"/>
    <property type="gene ID" value="tetur19g00940"/>
</dbReference>
<reference evidence="13" key="2">
    <citation type="submission" date="2015-06" db="UniProtKB">
        <authorList>
            <consortium name="EnsemblMetazoa"/>
        </authorList>
    </citation>
    <scope>IDENTIFICATION</scope>
</reference>
<dbReference type="GO" id="GO:0005737">
    <property type="term" value="C:cytoplasm"/>
    <property type="evidence" value="ECO:0007669"/>
    <property type="project" value="TreeGrafter"/>
</dbReference>
<dbReference type="GO" id="GO:0005634">
    <property type="term" value="C:nucleus"/>
    <property type="evidence" value="ECO:0007669"/>
    <property type="project" value="TreeGrafter"/>
</dbReference>
<dbReference type="GO" id="GO:0030422">
    <property type="term" value="P:siRNA processing"/>
    <property type="evidence" value="ECO:0007669"/>
    <property type="project" value="TreeGrafter"/>
</dbReference>
<evidence type="ECO:0000256" key="7">
    <source>
        <dbReference type="ARBA" id="ARBA00022723"/>
    </source>
</evidence>
<keyword evidence="6" id="KW-0949">S-adenosyl-L-methionine</keyword>
<evidence type="ECO:0000313" key="13">
    <source>
        <dbReference type="EnsemblMetazoa" id="tetur19g00940.1"/>
    </source>
</evidence>
<evidence type="ECO:0000256" key="8">
    <source>
        <dbReference type="ARBA" id="ARBA00022842"/>
    </source>
</evidence>
<dbReference type="Gene3D" id="3.40.50.150">
    <property type="entry name" value="Vaccinia Virus protein VP39"/>
    <property type="match status" value="1"/>
</dbReference>
<dbReference type="PANTHER" id="PTHR21404">
    <property type="entry name" value="HEN1"/>
    <property type="match status" value="1"/>
</dbReference>
<comment type="cofactor">
    <cofactor evidence="1">
        <name>Mg(2+)</name>
        <dbReference type="ChEBI" id="CHEBI:18420"/>
    </cofactor>
</comment>
<dbReference type="GO" id="GO:0046872">
    <property type="term" value="F:metal ion binding"/>
    <property type="evidence" value="ECO:0007669"/>
    <property type="project" value="UniProtKB-KW"/>
</dbReference>
<proteinExistence type="inferred from homology"/>
<dbReference type="GO" id="GO:0001510">
    <property type="term" value="P:RNA methylation"/>
    <property type="evidence" value="ECO:0007669"/>
    <property type="project" value="InterPro"/>
</dbReference>
<keyword evidence="9" id="KW-0694">RNA-binding</keyword>
<dbReference type="HOGENOM" id="CLU_2375504_0_0_1"/>
<dbReference type="Proteomes" id="UP000015104">
    <property type="component" value="Unassembled WGS sequence"/>
</dbReference>
<protein>
    <recommendedName>
        <fullName evidence="3">Small RNA 2'-O-methyltransferase</fullName>
        <ecNumber evidence="11">2.1.1.386</ecNumber>
    </recommendedName>
</protein>
<accession>T1KRW4</accession>
<evidence type="ECO:0000256" key="2">
    <source>
        <dbReference type="ARBA" id="ARBA00009026"/>
    </source>
</evidence>
<evidence type="ECO:0000256" key="12">
    <source>
        <dbReference type="ARBA" id="ARBA00048418"/>
    </source>
</evidence>
<evidence type="ECO:0000256" key="6">
    <source>
        <dbReference type="ARBA" id="ARBA00022691"/>
    </source>
</evidence>
<evidence type="ECO:0000256" key="1">
    <source>
        <dbReference type="ARBA" id="ARBA00001946"/>
    </source>
</evidence>
<dbReference type="InterPro" id="IPR029063">
    <property type="entry name" value="SAM-dependent_MTases_sf"/>
</dbReference>
<evidence type="ECO:0000256" key="10">
    <source>
        <dbReference type="ARBA" id="ARBA00023158"/>
    </source>
</evidence>
<name>T1KRW4_TETUR</name>
<dbReference type="EMBL" id="CAEY01000419">
    <property type="status" value="NOT_ANNOTATED_CDS"/>
    <property type="molecule type" value="Genomic_DNA"/>
</dbReference>
<dbReference type="InterPro" id="IPR026610">
    <property type="entry name" value="Hen1"/>
</dbReference>
<organism evidence="13 14">
    <name type="scientific">Tetranychus urticae</name>
    <name type="common">Two-spotted spider mite</name>
    <dbReference type="NCBI Taxonomy" id="32264"/>
    <lineage>
        <taxon>Eukaryota</taxon>
        <taxon>Metazoa</taxon>
        <taxon>Ecdysozoa</taxon>
        <taxon>Arthropoda</taxon>
        <taxon>Chelicerata</taxon>
        <taxon>Arachnida</taxon>
        <taxon>Acari</taxon>
        <taxon>Acariformes</taxon>
        <taxon>Trombidiformes</taxon>
        <taxon>Prostigmata</taxon>
        <taxon>Eleutherengona</taxon>
        <taxon>Raphignathae</taxon>
        <taxon>Tetranychoidea</taxon>
        <taxon>Tetranychidae</taxon>
        <taxon>Tetranychus</taxon>
    </lineage>
</organism>
<keyword evidence="10" id="KW-0943">RNA-mediated gene silencing</keyword>
<comment type="catalytic activity">
    <reaction evidence="12">
        <text>small RNA 3'-end nucleotide + S-adenosyl-L-methionine = small RNA 3'-end 2'-O-methylnucleotide + S-adenosyl-L-homocysteine + H(+)</text>
        <dbReference type="Rhea" id="RHEA:37887"/>
        <dbReference type="Rhea" id="RHEA-COMP:10415"/>
        <dbReference type="Rhea" id="RHEA-COMP:10416"/>
        <dbReference type="ChEBI" id="CHEBI:15378"/>
        <dbReference type="ChEBI" id="CHEBI:57856"/>
        <dbReference type="ChEBI" id="CHEBI:59789"/>
        <dbReference type="ChEBI" id="CHEBI:74896"/>
        <dbReference type="ChEBI" id="CHEBI:74898"/>
        <dbReference type="EC" id="2.1.1.386"/>
    </reaction>
</comment>
<evidence type="ECO:0000313" key="14">
    <source>
        <dbReference type="Proteomes" id="UP000015104"/>
    </source>
</evidence>
<evidence type="ECO:0000256" key="11">
    <source>
        <dbReference type="ARBA" id="ARBA00035025"/>
    </source>
</evidence>
<keyword evidence="7" id="KW-0479">Metal-binding</keyword>
<evidence type="ECO:0000256" key="5">
    <source>
        <dbReference type="ARBA" id="ARBA00022679"/>
    </source>
</evidence>